<proteinExistence type="predicted"/>
<accession>A0A937A5B6</accession>
<dbReference type="PANTHER" id="PTHR46797">
    <property type="entry name" value="HTH-TYPE TRANSCRIPTIONAL REGULATOR"/>
    <property type="match status" value="1"/>
</dbReference>
<keyword evidence="4" id="KW-1185">Reference proteome</keyword>
<dbReference type="EMBL" id="JAERQG010000001">
    <property type="protein sequence ID" value="MBL0763912.1"/>
    <property type="molecule type" value="Genomic_DNA"/>
</dbReference>
<dbReference type="Proteomes" id="UP000642920">
    <property type="component" value="Unassembled WGS sequence"/>
</dbReference>
<evidence type="ECO:0000313" key="4">
    <source>
        <dbReference type="Proteomes" id="UP000642920"/>
    </source>
</evidence>
<dbReference type="Pfam" id="PF01381">
    <property type="entry name" value="HTH_3"/>
    <property type="match status" value="1"/>
</dbReference>
<name>A0A937A5B6_9BACT</name>
<dbReference type="InterPro" id="IPR010982">
    <property type="entry name" value="Lambda_DNA-bd_dom_sf"/>
</dbReference>
<dbReference type="InterPro" id="IPR050807">
    <property type="entry name" value="TransReg_Diox_bact_type"/>
</dbReference>
<dbReference type="GO" id="GO:0003677">
    <property type="term" value="F:DNA binding"/>
    <property type="evidence" value="ECO:0007669"/>
    <property type="project" value="UniProtKB-KW"/>
</dbReference>
<sequence>MDLSKKIGQRIIELRKSKGLSQEQLAALAEVHEDYIGKIERGERTPSIKKIFTLTVALEITLEEFFKPFNQ</sequence>
<dbReference type="PROSITE" id="PS50943">
    <property type="entry name" value="HTH_CROC1"/>
    <property type="match status" value="1"/>
</dbReference>
<gene>
    <name evidence="3" type="ORF">JKP34_01535</name>
</gene>
<dbReference type="GO" id="GO:0005829">
    <property type="term" value="C:cytosol"/>
    <property type="evidence" value="ECO:0007669"/>
    <property type="project" value="TreeGrafter"/>
</dbReference>
<keyword evidence="1" id="KW-0238">DNA-binding</keyword>
<dbReference type="GO" id="GO:0003700">
    <property type="term" value="F:DNA-binding transcription factor activity"/>
    <property type="evidence" value="ECO:0007669"/>
    <property type="project" value="TreeGrafter"/>
</dbReference>
<dbReference type="RefSeq" id="WP_201916998.1">
    <property type="nucleotide sequence ID" value="NZ_JAERQG010000001.1"/>
</dbReference>
<comment type="caution">
    <text evidence="3">The sequence shown here is derived from an EMBL/GenBank/DDBJ whole genome shotgun (WGS) entry which is preliminary data.</text>
</comment>
<dbReference type="CDD" id="cd00093">
    <property type="entry name" value="HTH_XRE"/>
    <property type="match status" value="1"/>
</dbReference>
<protein>
    <submittedName>
        <fullName evidence="3">Helix-turn-helix transcriptional regulator</fullName>
    </submittedName>
</protein>
<feature type="domain" description="HTH cro/C1-type" evidence="2">
    <location>
        <begin position="11"/>
        <end position="65"/>
    </location>
</feature>
<evidence type="ECO:0000259" key="2">
    <source>
        <dbReference type="PROSITE" id="PS50943"/>
    </source>
</evidence>
<evidence type="ECO:0000256" key="1">
    <source>
        <dbReference type="ARBA" id="ARBA00023125"/>
    </source>
</evidence>
<organism evidence="3 4">
    <name type="scientific">Marivirga atlantica</name>
    <dbReference type="NCBI Taxonomy" id="1548457"/>
    <lineage>
        <taxon>Bacteria</taxon>
        <taxon>Pseudomonadati</taxon>
        <taxon>Bacteroidota</taxon>
        <taxon>Cytophagia</taxon>
        <taxon>Cytophagales</taxon>
        <taxon>Marivirgaceae</taxon>
        <taxon>Marivirga</taxon>
    </lineage>
</organism>
<evidence type="ECO:0000313" key="3">
    <source>
        <dbReference type="EMBL" id="MBL0763912.1"/>
    </source>
</evidence>
<dbReference type="Gene3D" id="1.10.260.40">
    <property type="entry name" value="lambda repressor-like DNA-binding domains"/>
    <property type="match status" value="1"/>
</dbReference>
<dbReference type="InterPro" id="IPR001387">
    <property type="entry name" value="Cro/C1-type_HTH"/>
</dbReference>
<dbReference type="PANTHER" id="PTHR46797:SF24">
    <property type="entry name" value="DNA-BINDING PHAGE PROTEIN"/>
    <property type="match status" value="1"/>
</dbReference>
<dbReference type="SUPFAM" id="SSF47413">
    <property type="entry name" value="lambda repressor-like DNA-binding domains"/>
    <property type="match status" value="1"/>
</dbReference>
<reference evidence="3" key="1">
    <citation type="submission" date="2021-01" db="EMBL/GenBank/DDBJ databases">
        <title>Marivirga sp. nov., isolated from intertidal surface sediments.</title>
        <authorList>
            <person name="Zhang M."/>
        </authorList>
    </citation>
    <scope>NUCLEOTIDE SEQUENCE</scope>
    <source>
        <strain evidence="3">SM1354</strain>
    </source>
</reference>
<dbReference type="AlphaFoldDB" id="A0A937A5B6"/>
<dbReference type="SMART" id="SM00530">
    <property type="entry name" value="HTH_XRE"/>
    <property type="match status" value="1"/>
</dbReference>